<dbReference type="OrthoDB" id="166377at2"/>
<feature type="domain" description="Peptidase M50" evidence="13">
    <location>
        <begin position="51"/>
        <end position="182"/>
    </location>
</feature>
<accession>A0A2N9LVF8</accession>
<evidence type="ECO:0000313" key="14">
    <source>
        <dbReference type="EMBL" id="SPE27133.1"/>
    </source>
</evidence>
<evidence type="ECO:0000256" key="10">
    <source>
        <dbReference type="ARBA" id="ARBA00023049"/>
    </source>
</evidence>
<keyword evidence="11 12" id="KW-0472">Membrane</keyword>
<organism evidence="14 15">
    <name type="scientific">Candidatus Sulfuritelmatomonas gaucii</name>
    <dbReference type="NCBI Taxonomy" id="2043161"/>
    <lineage>
        <taxon>Bacteria</taxon>
        <taxon>Pseudomonadati</taxon>
        <taxon>Acidobacteriota</taxon>
        <taxon>Terriglobia</taxon>
        <taxon>Terriglobales</taxon>
        <taxon>Acidobacteriaceae</taxon>
        <taxon>Candidatus Sulfuritelmatomonas</taxon>
    </lineage>
</organism>
<evidence type="ECO:0000259" key="13">
    <source>
        <dbReference type="Pfam" id="PF02163"/>
    </source>
</evidence>
<keyword evidence="6" id="KW-0479">Metal-binding</keyword>
<sequence length="318" mass="34740">MPSLRQGSLHLFRVAGIDVFLHWSWFVLAIIEIGSRKGIYSSMAWNALEYLALFAIVLMHEFGHALACRQVGGTANRIMLWPLGGVAYVSPPPRPGPMLWSLAAGPLVNAALIPILYVAVLMSGSLGWALSMPNAYQFLATVQFLNKWLLIFNILPIYPLDGGQILRSLLWYVLGRARSLVVATGLGIAGGVGFILLALRQRSEQGSEWLLLIAAYMLLNCWGGMKAARALIRSEKLPRREGFLCPGCGTAPAVGTHWKCPRCGQTFDTFETGAVCPLCKSQFSTTMCLECQQLRPMSEWIAGYYASRGAVSDASVAK</sequence>
<gene>
    <name evidence="14" type="ORF">SBA5_580012</name>
</gene>
<proteinExistence type="inferred from homology"/>
<feature type="transmembrane region" description="Helical" evidence="12">
    <location>
        <begin position="12"/>
        <end position="33"/>
    </location>
</feature>
<dbReference type="InterPro" id="IPR008915">
    <property type="entry name" value="Peptidase_M50"/>
</dbReference>
<evidence type="ECO:0000256" key="5">
    <source>
        <dbReference type="ARBA" id="ARBA00022692"/>
    </source>
</evidence>
<evidence type="ECO:0000256" key="1">
    <source>
        <dbReference type="ARBA" id="ARBA00001947"/>
    </source>
</evidence>
<comment type="similarity">
    <text evidence="3">Belongs to the peptidase M50B family.</text>
</comment>
<dbReference type="AlphaFoldDB" id="A0A2N9LVF8"/>
<dbReference type="GO" id="GO:0006508">
    <property type="term" value="P:proteolysis"/>
    <property type="evidence" value="ECO:0007669"/>
    <property type="project" value="UniProtKB-KW"/>
</dbReference>
<dbReference type="InterPro" id="IPR018527">
    <property type="entry name" value="Rubredoxin_Fe_BS"/>
</dbReference>
<dbReference type="GO" id="GO:0046872">
    <property type="term" value="F:metal ion binding"/>
    <property type="evidence" value="ECO:0007669"/>
    <property type="project" value="UniProtKB-KW"/>
</dbReference>
<dbReference type="PANTHER" id="PTHR39188">
    <property type="entry name" value="MEMBRANE-ASSOCIATED ZINC METALLOPROTEASE M50B"/>
    <property type="match status" value="1"/>
</dbReference>
<feature type="transmembrane region" description="Helical" evidence="12">
    <location>
        <begin position="39"/>
        <end position="59"/>
    </location>
</feature>
<comment type="cofactor">
    <cofactor evidence="1">
        <name>Zn(2+)</name>
        <dbReference type="ChEBI" id="CHEBI:29105"/>
    </cofactor>
</comment>
<evidence type="ECO:0000256" key="3">
    <source>
        <dbReference type="ARBA" id="ARBA00007931"/>
    </source>
</evidence>
<name>A0A2N9LVF8_9BACT</name>
<evidence type="ECO:0000313" key="15">
    <source>
        <dbReference type="Proteomes" id="UP000239735"/>
    </source>
</evidence>
<evidence type="ECO:0000256" key="9">
    <source>
        <dbReference type="ARBA" id="ARBA00022989"/>
    </source>
</evidence>
<keyword evidence="9 12" id="KW-1133">Transmembrane helix</keyword>
<evidence type="ECO:0000256" key="2">
    <source>
        <dbReference type="ARBA" id="ARBA00004141"/>
    </source>
</evidence>
<evidence type="ECO:0000256" key="11">
    <source>
        <dbReference type="ARBA" id="ARBA00023136"/>
    </source>
</evidence>
<evidence type="ECO:0000256" key="4">
    <source>
        <dbReference type="ARBA" id="ARBA00022670"/>
    </source>
</evidence>
<evidence type="ECO:0000256" key="7">
    <source>
        <dbReference type="ARBA" id="ARBA00022801"/>
    </source>
</evidence>
<feature type="transmembrane region" description="Helical" evidence="12">
    <location>
        <begin position="107"/>
        <end position="130"/>
    </location>
</feature>
<reference evidence="15" key="1">
    <citation type="submission" date="2018-02" db="EMBL/GenBank/DDBJ databases">
        <authorList>
            <person name="Hausmann B."/>
        </authorList>
    </citation>
    <scope>NUCLEOTIDE SEQUENCE [LARGE SCALE GENOMIC DNA]</scope>
    <source>
        <strain evidence="15">Peat soil MAG SbA5</strain>
    </source>
</reference>
<keyword evidence="5 12" id="KW-0812">Transmembrane</keyword>
<evidence type="ECO:0000256" key="8">
    <source>
        <dbReference type="ARBA" id="ARBA00022833"/>
    </source>
</evidence>
<protein>
    <submittedName>
        <fullName evidence="14">Peptidase M50</fullName>
    </submittedName>
</protein>
<dbReference type="Proteomes" id="UP000239735">
    <property type="component" value="Unassembled WGS sequence"/>
</dbReference>
<keyword evidence="7" id="KW-0378">Hydrolase</keyword>
<dbReference type="PANTHER" id="PTHR39188:SF3">
    <property type="entry name" value="STAGE IV SPORULATION PROTEIN FB"/>
    <property type="match status" value="1"/>
</dbReference>
<keyword evidence="4" id="KW-0645">Protease</keyword>
<dbReference type="Pfam" id="PF02163">
    <property type="entry name" value="Peptidase_M50"/>
    <property type="match status" value="1"/>
</dbReference>
<dbReference type="PROSITE" id="PS00202">
    <property type="entry name" value="RUBREDOXIN"/>
    <property type="match status" value="1"/>
</dbReference>
<comment type="subcellular location">
    <subcellularLocation>
        <location evidence="2">Membrane</location>
        <topology evidence="2">Multi-pass membrane protein</topology>
    </subcellularLocation>
</comment>
<evidence type="ECO:0000256" key="12">
    <source>
        <dbReference type="SAM" id="Phobius"/>
    </source>
</evidence>
<feature type="transmembrane region" description="Helical" evidence="12">
    <location>
        <begin position="209"/>
        <end position="232"/>
    </location>
</feature>
<dbReference type="GO" id="GO:0016020">
    <property type="term" value="C:membrane"/>
    <property type="evidence" value="ECO:0007669"/>
    <property type="project" value="UniProtKB-SubCell"/>
</dbReference>
<dbReference type="GO" id="GO:0008237">
    <property type="term" value="F:metallopeptidase activity"/>
    <property type="evidence" value="ECO:0007669"/>
    <property type="project" value="UniProtKB-KW"/>
</dbReference>
<feature type="transmembrane region" description="Helical" evidence="12">
    <location>
        <begin position="179"/>
        <end position="197"/>
    </location>
</feature>
<keyword evidence="8" id="KW-0862">Zinc</keyword>
<evidence type="ECO:0000256" key="6">
    <source>
        <dbReference type="ARBA" id="ARBA00022723"/>
    </source>
</evidence>
<dbReference type="EMBL" id="OKRB01000117">
    <property type="protein sequence ID" value="SPE27133.1"/>
    <property type="molecule type" value="Genomic_DNA"/>
</dbReference>
<keyword evidence="10" id="KW-0482">Metalloprotease</keyword>